<evidence type="ECO:0000256" key="1">
    <source>
        <dbReference type="SAM" id="SignalP"/>
    </source>
</evidence>
<keyword evidence="3" id="KW-1185">Reference proteome</keyword>
<comment type="caution">
    <text evidence="2">The sequence shown here is derived from an EMBL/GenBank/DDBJ whole genome shotgun (WGS) entry which is preliminary data.</text>
</comment>
<feature type="signal peptide" evidence="1">
    <location>
        <begin position="1"/>
        <end position="19"/>
    </location>
</feature>
<gene>
    <name evidence="2" type="ORF">PAUR_a2817</name>
</gene>
<organism evidence="2 3">
    <name type="scientific">Pseudoalteromonas aurantia 208</name>
    <dbReference type="NCBI Taxonomy" id="1314867"/>
    <lineage>
        <taxon>Bacteria</taxon>
        <taxon>Pseudomonadati</taxon>
        <taxon>Pseudomonadota</taxon>
        <taxon>Gammaproteobacteria</taxon>
        <taxon>Alteromonadales</taxon>
        <taxon>Pseudoalteromonadaceae</taxon>
        <taxon>Pseudoalteromonas</taxon>
    </lineage>
</organism>
<evidence type="ECO:0000313" key="2">
    <source>
        <dbReference type="EMBL" id="MBE0369048.1"/>
    </source>
</evidence>
<evidence type="ECO:0000313" key="3">
    <source>
        <dbReference type="Proteomes" id="UP000615755"/>
    </source>
</evidence>
<feature type="chain" id="PRO_5046856021" evidence="1">
    <location>
        <begin position="20"/>
        <end position="249"/>
    </location>
</feature>
<protein>
    <submittedName>
        <fullName evidence="2">Uncharacterized protein</fullName>
    </submittedName>
</protein>
<sequence>MTLYKILLILSLAVMPIMAADHKNLSIATTAAQLAYQQAVLKIESDRALLLAGKSISFVEVHEEPTGESKSTAKLLSLTSSGEEHITLLDNSTQREAQTGLNWESSLLINPARFPDNPALINETETTWIFHIPTMVSADIDDTVEQVDNNKVNARLTSALTSELTVSKQSLRFVSLKTYSKQAFKPESLVKISKFHVKIDYGQTWPDGPWVAKSISRVVKGSYAFFMTVDESSNTKFLDFRMVKQPSSP</sequence>
<dbReference type="EMBL" id="AQGV01000012">
    <property type="protein sequence ID" value="MBE0369048.1"/>
    <property type="molecule type" value="Genomic_DNA"/>
</dbReference>
<keyword evidence="1" id="KW-0732">Signal</keyword>
<name>A0ABR9EH29_9GAMM</name>
<dbReference type="Proteomes" id="UP000615755">
    <property type="component" value="Unassembled WGS sequence"/>
</dbReference>
<dbReference type="RefSeq" id="WP_192508236.1">
    <property type="nucleotide sequence ID" value="NZ_AQGV01000012.1"/>
</dbReference>
<reference evidence="2 3" key="1">
    <citation type="submission" date="2015-03" db="EMBL/GenBank/DDBJ databases">
        <title>Genome sequence of Pseudoalteromonas aurantia.</title>
        <authorList>
            <person name="Xie B.-B."/>
            <person name="Rong J.-C."/>
            <person name="Qin Q.-L."/>
            <person name="Zhang Y.-Z."/>
        </authorList>
    </citation>
    <scope>NUCLEOTIDE SEQUENCE [LARGE SCALE GENOMIC DNA]</scope>
    <source>
        <strain evidence="2 3">208</strain>
    </source>
</reference>
<proteinExistence type="predicted"/>
<accession>A0ABR9EH29</accession>